<protein>
    <submittedName>
        <fullName evidence="1">S-adenosyl-L-methionine-dependent methyltransferases superfamily protein</fullName>
    </submittedName>
</protein>
<keyword evidence="2" id="KW-1185">Reference proteome</keyword>
<comment type="caution">
    <text evidence="1">The sequence shown here is derived from an EMBL/GenBank/DDBJ whole genome shotgun (WGS) entry which is preliminary data.</text>
</comment>
<proteinExistence type="predicted"/>
<dbReference type="EMBL" id="CM051407">
    <property type="protein sequence ID" value="KAJ4700828.1"/>
    <property type="molecule type" value="Genomic_DNA"/>
</dbReference>
<reference evidence="1 2" key="1">
    <citation type="journal article" date="2023" name="Science">
        <title>Complex scaffold remodeling in plant triterpene biosynthesis.</title>
        <authorList>
            <person name="De La Pena R."/>
            <person name="Hodgson H."/>
            <person name="Liu J.C."/>
            <person name="Stephenson M.J."/>
            <person name="Martin A.C."/>
            <person name="Owen C."/>
            <person name="Harkess A."/>
            <person name="Leebens-Mack J."/>
            <person name="Jimenez L.E."/>
            <person name="Osbourn A."/>
            <person name="Sattely E.S."/>
        </authorList>
    </citation>
    <scope>NUCLEOTIDE SEQUENCE [LARGE SCALE GENOMIC DNA]</scope>
    <source>
        <strain evidence="2">cv. JPN11</strain>
        <tissue evidence="1">Leaf</tissue>
    </source>
</reference>
<dbReference type="Proteomes" id="UP001164539">
    <property type="component" value="Chromosome 14"/>
</dbReference>
<accession>A0ACC1WPK5</accession>
<evidence type="ECO:0000313" key="2">
    <source>
        <dbReference type="Proteomes" id="UP001164539"/>
    </source>
</evidence>
<evidence type="ECO:0000313" key="1">
    <source>
        <dbReference type="EMBL" id="KAJ4700828.1"/>
    </source>
</evidence>
<keyword evidence="1" id="KW-0808">Transferase</keyword>
<organism evidence="1 2">
    <name type="scientific">Melia azedarach</name>
    <name type="common">Chinaberry tree</name>
    <dbReference type="NCBI Taxonomy" id="155640"/>
    <lineage>
        <taxon>Eukaryota</taxon>
        <taxon>Viridiplantae</taxon>
        <taxon>Streptophyta</taxon>
        <taxon>Embryophyta</taxon>
        <taxon>Tracheophyta</taxon>
        <taxon>Spermatophyta</taxon>
        <taxon>Magnoliopsida</taxon>
        <taxon>eudicotyledons</taxon>
        <taxon>Gunneridae</taxon>
        <taxon>Pentapetalae</taxon>
        <taxon>rosids</taxon>
        <taxon>malvids</taxon>
        <taxon>Sapindales</taxon>
        <taxon>Meliaceae</taxon>
        <taxon>Melia</taxon>
    </lineage>
</organism>
<gene>
    <name evidence="1" type="ORF">OWV82_024151</name>
</gene>
<name>A0ACC1WPK5_MELAZ</name>
<sequence length="816" mass="92055">MAMGKYSRVDGRKSSGYCSTVTVVVVLGFCLVGVWMLMSSSVVPVQNPELSSREVINEMKQTVTEKVSKIFEENFGDLQEDNTKRDGNDVPAEQSEDSAVDNQEVKNVSESNGDTSEDKNIASENQEENSVKESSDEKTDSEEESKAEAENEDRKREYGESKSGGGDSNMEAGETEAEGGERNKSAQTELEESSDENKLESGDASETEKENSRDHNRISEQNINENDTENHEKDQASIEIFPASDQSEILNETSVQNGAWSTQAIESENEKKSQQSSTSKDQRHHWKLCNASAGPDYIPCLDNWQAIRKLNSTKHYEHRERHCPEEAPTCIVPLPEGYRRSIKWPKSRDKIWYYNVPHKKLAEVKGHQNWVKVSGEYLTFPGGGTQFKNGALHYIDFIQKSRPDIAWGNRSRVILDVGCGVASFGGYLFEKDVIAMSFAPKDEHEAQVQFALERGIPAMLSVMGTKRLPFPSLVFDVVHCARCRVPWHIEGGKLLLELNRVLRPGGYFVWSATPVYQNLPEDVGIWKAMSELTKSMCWDLKAIKKDKLNGIAAAIFRKPTSNECYKKRPQNEPPLCEESDDPNAVWNVPLQACMHKVPVGASQRGSRWPVQWPLRLEKPPYWLHSKVGVYGKAGPEDFTADYQHWKNVVSNSYLNGLGIDWSSVRNVMDMGAVYGGFAAALKDLKLWVMNVVSIDSEDTLPIIYERGLFGLYHDWCQSFNTYPRSYDLLHADHLFSAVKERCDLKAVIAEVDRILRPEGNLIVRDNAETIGEIEDLVKSLKWEVRMIFTKGDQGLLCAHKTYWRPNETQAILSAII</sequence>
<keyword evidence="1" id="KW-0489">Methyltransferase</keyword>